<reference evidence="2" key="1">
    <citation type="journal article" date="2019" name="Int. J. Syst. Evol. Microbiol.">
        <title>The Global Catalogue of Microorganisms (GCM) 10K type strain sequencing project: providing services to taxonomists for standard genome sequencing and annotation.</title>
        <authorList>
            <consortium name="The Broad Institute Genomics Platform"/>
            <consortium name="The Broad Institute Genome Sequencing Center for Infectious Disease"/>
            <person name="Wu L."/>
            <person name="Ma J."/>
        </authorList>
    </citation>
    <scope>NUCLEOTIDE SEQUENCE [LARGE SCALE GENOMIC DNA]</scope>
    <source>
        <strain evidence="2">JCM 31921</strain>
    </source>
</reference>
<organism evidence="1 2">
    <name type="scientific">Rurimicrobium arvi</name>
    <dbReference type="NCBI Taxonomy" id="2049916"/>
    <lineage>
        <taxon>Bacteria</taxon>
        <taxon>Pseudomonadati</taxon>
        <taxon>Bacteroidota</taxon>
        <taxon>Chitinophagia</taxon>
        <taxon>Chitinophagales</taxon>
        <taxon>Chitinophagaceae</taxon>
        <taxon>Rurimicrobium</taxon>
    </lineage>
</organism>
<dbReference type="EMBL" id="BAABEZ010000024">
    <property type="protein sequence ID" value="GAA4458600.1"/>
    <property type="molecule type" value="Genomic_DNA"/>
</dbReference>
<keyword evidence="2" id="KW-1185">Reference proteome</keyword>
<dbReference type="RefSeq" id="WP_344828295.1">
    <property type="nucleotide sequence ID" value="NZ_BAABEZ010000024.1"/>
</dbReference>
<evidence type="ECO:0000313" key="2">
    <source>
        <dbReference type="Proteomes" id="UP001501410"/>
    </source>
</evidence>
<name>A0ABP8MZ61_9BACT</name>
<protein>
    <submittedName>
        <fullName evidence="1">Uncharacterized protein</fullName>
    </submittedName>
</protein>
<dbReference type="Proteomes" id="UP001501410">
    <property type="component" value="Unassembled WGS sequence"/>
</dbReference>
<proteinExistence type="predicted"/>
<comment type="caution">
    <text evidence="1">The sequence shown here is derived from an EMBL/GenBank/DDBJ whole genome shotgun (WGS) entry which is preliminary data.</text>
</comment>
<gene>
    <name evidence="1" type="ORF">GCM10023092_27150</name>
</gene>
<accession>A0ABP8MZ61</accession>
<evidence type="ECO:0000313" key="1">
    <source>
        <dbReference type="EMBL" id="GAA4458600.1"/>
    </source>
</evidence>
<sequence>MTATRATILLFRTNIRSLQQQLRLKFLLDQMKQIERWCIDTEDRDRVLKIISPTLKPQEVILSVLSLGFECSELE</sequence>